<feature type="domain" description="Tc1-like transposase DDE" evidence="2">
    <location>
        <begin position="80"/>
        <end position="167"/>
    </location>
</feature>
<dbReference type="PANTHER" id="PTHR46564:SF1">
    <property type="entry name" value="TRANSPOSASE"/>
    <property type="match status" value="1"/>
</dbReference>
<dbReference type="PANTHER" id="PTHR46564">
    <property type="entry name" value="TRANSPOSASE"/>
    <property type="match status" value="1"/>
</dbReference>
<keyword evidence="4" id="KW-1185">Reference proteome</keyword>
<dbReference type="InterPro" id="IPR038717">
    <property type="entry name" value="Tc1-like_DDE_dom"/>
</dbReference>
<reference evidence="3 4" key="1">
    <citation type="submission" date="2024-04" db="EMBL/GenBank/DDBJ databases">
        <title>genome sequences of Mucor flavus KT1a and Helicostylum pulchrum KT1b strains isolated from the surface of a dry-aged beef.</title>
        <authorList>
            <person name="Toyotome T."/>
            <person name="Hosono M."/>
            <person name="Torimaru M."/>
            <person name="Fukuda K."/>
            <person name="Mikami N."/>
        </authorList>
    </citation>
    <scope>NUCLEOTIDE SEQUENCE [LARGE SCALE GENOMIC DNA]</scope>
    <source>
        <strain evidence="3 4">KT1a</strain>
    </source>
</reference>
<sequence>MSLALALSRAGAPRGESAVVTTPLTKAPTHSIIGAISTVGVVNLSIRIPPTPPKIRKIQGGNKRKIPDAETRKTEPTGTTTGHYLRFLNDTLDIMDKRDSMKGFYLIMDNAPIHTSKAIEQAVKRRNRDYKYVYLPPYSPELNLIEQFWALIKRKVKRNKLDGTDTLELRIIEAANEIPIQYLINMV</sequence>
<organism evidence="3 4">
    <name type="scientific">Mucor flavus</name>
    <dbReference type="NCBI Taxonomy" id="439312"/>
    <lineage>
        <taxon>Eukaryota</taxon>
        <taxon>Fungi</taxon>
        <taxon>Fungi incertae sedis</taxon>
        <taxon>Mucoromycota</taxon>
        <taxon>Mucoromycotina</taxon>
        <taxon>Mucoromycetes</taxon>
        <taxon>Mucorales</taxon>
        <taxon>Mucorineae</taxon>
        <taxon>Mucoraceae</taxon>
        <taxon>Mucor</taxon>
    </lineage>
</organism>
<evidence type="ECO:0000259" key="2">
    <source>
        <dbReference type="Pfam" id="PF13358"/>
    </source>
</evidence>
<feature type="region of interest" description="Disordered" evidence="1">
    <location>
        <begin position="57"/>
        <end position="78"/>
    </location>
</feature>
<dbReference type="Proteomes" id="UP001473302">
    <property type="component" value="Unassembled WGS sequence"/>
</dbReference>
<evidence type="ECO:0000313" key="3">
    <source>
        <dbReference type="EMBL" id="GAA5815538.1"/>
    </source>
</evidence>
<name>A0ABP9Z8V9_9FUNG</name>
<feature type="compositionally biased region" description="Basic and acidic residues" evidence="1">
    <location>
        <begin position="65"/>
        <end position="75"/>
    </location>
</feature>
<protein>
    <recommendedName>
        <fullName evidence="2">Tc1-like transposase DDE domain-containing protein</fullName>
    </recommendedName>
</protein>
<evidence type="ECO:0000256" key="1">
    <source>
        <dbReference type="SAM" id="MobiDB-lite"/>
    </source>
</evidence>
<comment type="caution">
    <text evidence="3">The sequence shown here is derived from an EMBL/GenBank/DDBJ whole genome shotgun (WGS) entry which is preliminary data.</text>
</comment>
<dbReference type="Pfam" id="PF13358">
    <property type="entry name" value="DDE_3"/>
    <property type="match status" value="1"/>
</dbReference>
<gene>
    <name evidence="3" type="ORF">MFLAVUS_009050</name>
</gene>
<dbReference type="Gene3D" id="3.30.420.10">
    <property type="entry name" value="Ribonuclease H-like superfamily/Ribonuclease H"/>
    <property type="match status" value="1"/>
</dbReference>
<proteinExistence type="predicted"/>
<accession>A0ABP9Z8V9</accession>
<dbReference type="InterPro" id="IPR036397">
    <property type="entry name" value="RNaseH_sf"/>
</dbReference>
<evidence type="ECO:0000313" key="4">
    <source>
        <dbReference type="Proteomes" id="UP001473302"/>
    </source>
</evidence>
<dbReference type="EMBL" id="BAABUK010000026">
    <property type="protein sequence ID" value="GAA5815538.1"/>
    <property type="molecule type" value="Genomic_DNA"/>
</dbReference>